<dbReference type="OrthoDB" id="1306133at2759"/>
<dbReference type="InterPro" id="IPR054722">
    <property type="entry name" value="PolX-like_BBD"/>
</dbReference>
<evidence type="ECO:0000256" key="2">
    <source>
        <dbReference type="SAM" id="MobiDB-lite"/>
    </source>
</evidence>
<dbReference type="PROSITE" id="PS50158">
    <property type="entry name" value="ZF_CCHC"/>
    <property type="match status" value="1"/>
</dbReference>
<name>A0A5J4ZNY0_9ASTE</name>
<feature type="compositionally biased region" description="Polar residues" evidence="2">
    <location>
        <begin position="206"/>
        <end position="230"/>
    </location>
</feature>
<dbReference type="Pfam" id="PF22936">
    <property type="entry name" value="Pol_BBD"/>
    <property type="match status" value="1"/>
</dbReference>
<feature type="domain" description="CCHC-type" evidence="3">
    <location>
        <begin position="237"/>
        <end position="252"/>
    </location>
</feature>
<dbReference type="PANTHER" id="PTHR47481">
    <property type="match status" value="1"/>
</dbReference>
<gene>
    <name evidence="4" type="ORF">F0562_013699</name>
</gene>
<dbReference type="EMBL" id="CM018049">
    <property type="protein sequence ID" value="KAA8519426.1"/>
    <property type="molecule type" value="Genomic_DNA"/>
</dbReference>
<keyword evidence="1" id="KW-0863">Zinc-finger</keyword>
<protein>
    <recommendedName>
        <fullName evidence="3">CCHC-type domain-containing protein</fullName>
    </recommendedName>
</protein>
<dbReference type="Pfam" id="PF00098">
    <property type="entry name" value="zf-CCHC"/>
    <property type="match status" value="1"/>
</dbReference>
<dbReference type="Pfam" id="PF14223">
    <property type="entry name" value="Retrotran_gag_2"/>
    <property type="match status" value="1"/>
</dbReference>
<accession>A0A5J4ZNY0</accession>
<feature type="region of interest" description="Disordered" evidence="2">
    <location>
        <begin position="256"/>
        <end position="276"/>
    </location>
</feature>
<dbReference type="InterPro" id="IPR001878">
    <property type="entry name" value="Znf_CCHC"/>
</dbReference>
<dbReference type="Proteomes" id="UP000325577">
    <property type="component" value="Linkage Group LG6"/>
</dbReference>
<dbReference type="PANTHER" id="PTHR47481:SF5">
    <property type="entry name" value="RIBONUCLEASE H-LIKE DOMAIN, GAG-PRE-INTEGRASE DOMAIN, GAG-POLYPEPTIDE OF LTR COPIA-TYPE-RELATED"/>
    <property type="match status" value="1"/>
</dbReference>
<feature type="region of interest" description="Disordered" evidence="2">
    <location>
        <begin position="187"/>
        <end position="230"/>
    </location>
</feature>
<dbReference type="AlphaFoldDB" id="A0A5J4ZNY0"/>
<dbReference type="SMART" id="SM00343">
    <property type="entry name" value="ZnF_C2HC"/>
    <property type="match status" value="1"/>
</dbReference>
<keyword evidence="5" id="KW-1185">Reference proteome</keyword>
<evidence type="ECO:0000313" key="5">
    <source>
        <dbReference type="Proteomes" id="UP000325577"/>
    </source>
</evidence>
<evidence type="ECO:0000313" key="4">
    <source>
        <dbReference type="EMBL" id="KAA8519426.1"/>
    </source>
</evidence>
<dbReference type="Gene3D" id="4.10.60.10">
    <property type="entry name" value="Zinc finger, CCHC-type"/>
    <property type="match status" value="1"/>
</dbReference>
<dbReference type="GO" id="GO:0003676">
    <property type="term" value="F:nucleic acid binding"/>
    <property type="evidence" value="ECO:0007669"/>
    <property type="project" value="InterPro"/>
</dbReference>
<keyword evidence="1" id="KW-0862">Zinc</keyword>
<evidence type="ECO:0000259" key="3">
    <source>
        <dbReference type="PROSITE" id="PS50158"/>
    </source>
</evidence>
<dbReference type="InterPro" id="IPR036875">
    <property type="entry name" value="Znf_CCHC_sf"/>
</dbReference>
<evidence type="ECO:0000256" key="1">
    <source>
        <dbReference type="PROSITE-ProRule" id="PRU00047"/>
    </source>
</evidence>
<reference evidence="4 5" key="1">
    <citation type="submission" date="2019-09" db="EMBL/GenBank/DDBJ databases">
        <title>A chromosome-level genome assembly of the Chinese tupelo Nyssa sinensis.</title>
        <authorList>
            <person name="Yang X."/>
            <person name="Kang M."/>
            <person name="Yang Y."/>
            <person name="Xiong H."/>
            <person name="Wang M."/>
            <person name="Zhang Z."/>
            <person name="Wang Z."/>
            <person name="Wu H."/>
            <person name="Ma T."/>
            <person name="Liu J."/>
            <person name="Xi Z."/>
        </authorList>
    </citation>
    <scope>NUCLEOTIDE SEQUENCE [LARGE SCALE GENOMIC DNA]</scope>
    <source>
        <strain evidence="4">J267</strain>
        <tissue evidence="4">Leaf</tissue>
    </source>
</reference>
<proteinExistence type="predicted"/>
<organism evidence="4 5">
    <name type="scientific">Nyssa sinensis</name>
    <dbReference type="NCBI Taxonomy" id="561372"/>
    <lineage>
        <taxon>Eukaryota</taxon>
        <taxon>Viridiplantae</taxon>
        <taxon>Streptophyta</taxon>
        <taxon>Embryophyta</taxon>
        <taxon>Tracheophyta</taxon>
        <taxon>Spermatophyta</taxon>
        <taxon>Magnoliopsida</taxon>
        <taxon>eudicotyledons</taxon>
        <taxon>Gunneridae</taxon>
        <taxon>Pentapetalae</taxon>
        <taxon>asterids</taxon>
        <taxon>Cornales</taxon>
        <taxon>Nyssaceae</taxon>
        <taxon>Nyssa</taxon>
    </lineage>
</organism>
<sequence length="573" mass="61626">MVTGCGLEHHLDHSEPVPLPVLADGSPNPAFKLWKCQDQIVLSWIVASVSEGVLPQLVGAPTTCAAWNTVVSAYTSGSKAHIRKLRAQLHHLYHDTASIETYVVRAKGIVNKLVALQHLVSDEELIKFVVAGLGPAYKLFTRMLECRTDDFDFDDLYGMLLTEERRLSREDAVAIILPSAQFSQFSSPQFNRGRGRWRGGCGRGRTSPQFSSPSYSRGYQPSNGSSSATTDASPIVCHNCNSNGHLARVCPSPKMNNSFRAPTKPSSNLASTSSQTNQTWLMDSGTTHHLTADLDNLAIHSEYTGLEEVTLGNGSQLPITHIGTSHVHSDNHKFSLHDILRVPSATHNLLSVNSFTRSNHVSIEFFPDHFVIKDLATRAILHQGQSDGELYSFDFVPLHFSIQSYSTFLSTWHARLGHANAPTVRRAIDQNLISGSTSFGTDAGPAPSTMFALPPSFTLPNSNLVTESMCLDHSSSTPNTSLGMGAAPSPLLATTSSSSRLPPHLSTCSGSPATAPSALVHNADVLAAASPDSSLASAAASPCRHPMVTRSQIGVKPCLKAMELVDECCEIGV</sequence>
<dbReference type="GO" id="GO:0008270">
    <property type="term" value="F:zinc ion binding"/>
    <property type="evidence" value="ECO:0007669"/>
    <property type="project" value="UniProtKB-KW"/>
</dbReference>
<keyword evidence="1" id="KW-0479">Metal-binding</keyword>
<dbReference type="SUPFAM" id="SSF57756">
    <property type="entry name" value="Retrovirus zinc finger-like domains"/>
    <property type="match status" value="1"/>
</dbReference>